<feature type="region of interest" description="Disordered" evidence="1">
    <location>
        <begin position="505"/>
        <end position="618"/>
    </location>
</feature>
<dbReference type="RefSeq" id="XP_025380282.1">
    <property type="nucleotide sequence ID" value="XM_025523349.1"/>
</dbReference>
<feature type="compositionally biased region" description="Low complexity" evidence="1">
    <location>
        <begin position="377"/>
        <end position="389"/>
    </location>
</feature>
<accession>A0A316YWC6</accession>
<dbReference type="OrthoDB" id="3365395at2759"/>
<keyword evidence="4" id="KW-1185">Reference proteome</keyword>
<dbReference type="GeneID" id="37045265"/>
<feature type="region of interest" description="Disordered" evidence="1">
    <location>
        <begin position="367"/>
        <end position="433"/>
    </location>
</feature>
<dbReference type="AlphaFoldDB" id="A0A316YWC6"/>
<dbReference type="EMBL" id="KZ819634">
    <property type="protein sequence ID" value="PWN93084.1"/>
    <property type="molecule type" value="Genomic_DNA"/>
</dbReference>
<feature type="compositionally biased region" description="Basic residues" evidence="1">
    <location>
        <begin position="527"/>
        <end position="539"/>
    </location>
</feature>
<sequence length="618" mass="67735">MIVISDIAHAIVHGIHAVSRAVGFVLGIHLFIVLQTFRLLFDDPIGSLRSAAPTSPLNNRDRSDTQAVPLHLPALGPRPDDLPLPPAALGRLEKLRANVMIMSARLHDEAVEIGERIDSKGGASAKLLSALSLGGRGGGGRNLNPELVKRLPPEIVSYILLLAASPHTPDAVPCKIALLSKAHYRLVIPKLYAHVQLNDGHTFRRFRLTMALHNPSLGRLVKSLQIASADFDDSGYLPGQLAENVALGVGLEQILLACSNLSDLYLDLLAMAALHNGTASRLERGALPVRLSAELSIPQYLAVPTFASLRHVELNVFGLDADAVEDLRTVLPRLKSLTFRWVTRGSYRPPALRNVLSAYDWRGARGVDRRRRRRPSMSRQGSTSSLNSSGGSGSGNVHHHASAFSHEESQDMSIDDDDDETEEERAQWRPGGRKHSDLCLFAHAIDVLRRWPQEPSDGKPLRALTVLAWPKAVRMLREFFPDAVLLDEAGPADEQAWDWSMERAYDEDDEEEAKGEEQDGVEEGRGGLKKRPNFSRASRRMGPAGHRPPPVHVQAAGGPAPMGVMMARNPSSLSQHSRSGDTKLAPLRIGIDDAYQQGPRRGPLQQWQARTASCDVWR</sequence>
<keyword evidence="2" id="KW-1133">Transmembrane helix</keyword>
<protein>
    <submittedName>
        <fullName evidence="3">Uncharacterized protein</fullName>
    </submittedName>
</protein>
<feature type="compositionally biased region" description="Acidic residues" evidence="1">
    <location>
        <begin position="413"/>
        <end position="423"/>
    </location>
</feature>
<keyword evidence="2" id="KW-0472">Membrane</keyword>
<gene>
    <name evidence="3" type="ORF">FA10DRAFT_277011</name>
</gene>
<evidence type="ECO:0000256" key="1">
    <source>
        <dbReference type="SAM" id="MobiDB-lite"/>
    </source>
</evidence>
<feature type="compositionally biased region" description="Acidic residues" evidence="1">
    <location>
        <begin position="505"/>
        <end position="521"/>
    </location>
</feature>
<proteinExistence type="predicted"/>
<evidence type="ECO:0000313" key="3">
    <source>
        <dbReference type="EMBL" id="PWN93084.1"/>
    </source>
</evidence>
<dbReference type="Proteomes" id="UP000245768">
    <property type="component" value="Unassembled WGS sequence"/>
</dbReference>
<organism evidence="3 4">
    <name type="scientific">Acaromyces ingoldii</name>
    <dbReference type="NCBI Taxonomy" id="215250"/>
    <lineage>
        <taxon>Eukaryota</taxon>
        <taxon>Fungi</taxon>
        <taxon>Dikarya</taxon>
        <taxon>Basidiomycota</taxon>
        <taxon>Ustilaginomycotina</taxon>
        <taxon>Exobasidiomycetes</taxon>
        <taxon>Exobasidiales</taxon>
        <taxon>Cryptobasidiaceae</taxon>
        <taxon>Acaromyces</taxon>
    </lineage>
</organism>
<dbReference type="InParanoid" id="A0A316YWC6"/>
<evidence type="ECO:0000313" key="4">
    <source>
        <dbReference type="Proteomes" id="UP000245768"/>
    </source>
</evidence>
<evidence type="ECO:0000256" key="2">
    <source>
        <dbReference type="SAM" id="Phobius"/>
    </source>
</evidence>
<keyword evidence="2" id="KW-0812">Transmembrane</keyword>
<name>A0A316YWC6_9BASI</name>
<reference evidence="3 4" key="1">
    <citation type="journal article" date="2018" name="Mol. Biol. Evol.">
        <title>Broad Genomic Sampling Reveals a Smut Pathogenic Ancestry of the Fungal Clade Ustilaginomycotina.</title>
        <authorList>
            <person name="Kijpornyongpan T."/>
            <person name="Mondo S.J."/>
            <person name="Barry K."/>
            <person name="Sandor L."/>
            <person name="Lee J."/>
            <person name="Lipzen A."/>
            <person name="Pangilinan J."/>
            <person name="LaButti K."/>
            <person name="Hainaut M."/>
            <person name="Henrissat B."/>
            <person name="Grigoriev I.V."/>
            <person name="Spatafora J.W."/>
            <person name="Aime M.C."/>
        </authorList>
    </citation>
    <scope>NUCLEOTIDE SEQUENCE [LARGE SCALE GENOMIC DNA]</scope>
    <source>
        <strain evidence="3 4">MCA 4198</strain>
    </source>
</reference>
<feature type="transmembrane region" description="Helical" evidence="2">
    <location>
        <begin position="21"/>
        <end position="41"/>
    </location>
</feature>